<protein>
    <submittedName>
        <fullName evidence="1">Uncharacterized protein</fullName>
    </submittedName>
</protein>
<evidence type="ECO:0000313" key="1">
    <source>
        <dbReference type="EMBL" id="KPK69989.1"/>
    </source>
</evidence>
<dbReference type="Proteomes" id="UP000051096">
    <property type="component" value="Unassembled WGS sequence"/>
</dbReference>
<dbReference type="EMBL" id="LJUO01000105">
    <property type="protein sequence ID" value="KPK69989.1"/>
    <property type="molecule type" value="Genomic_DNA"/>
</dbReference>
<sequence>MIRFWLGRPHEYMVLTERAQTAFLTRRGALDCIRDFFVRNKTVPVRLLVAPPCKLSEDEINYATNGRLESYTTWEIQVDETRIREGPKGSSRTTAADIIPPDAVRIPLTTCSYAFYLHKKQGKATLYVKTLSYHPGILAIPLEKMEEMIQFLKGEETE</sequence>
<comment type="caution">
    <text evidence="1">The sequence shown here is derived from an EMBL/GenBank/DDBJ whole genome shotgun (WGS) entry which is preliminary data.</text>
</comment>
<dbReference type="AlphaFoldDB" id="A0A0S8GAC9"/>
<name>A0A0S8GAC9_UNCW3</name>
<accession>A0A0S8GAC9</accession>
<evidence type="ECO:0000313" key="2">
    <source>
        <dbReference type="Proteomes" id="UP000051096"/>
    </source>
</evidence>
<gene>
    <name evidence="1" type="ORF">AMJ87_09560</name>
</gene>
<organism evidence="1 2">
    <name type="scientific">candidate division WOR_3 bacterium SM23_60</name>
    <dbReference type="NCBI Taxonomy" id="1703780"/>
    <lineage>
        <taxon>Bacteria</taxon>
        <taxon>Bacteria division WOR-3</taxon>
    </lineage>
</organism>
<proteinExistence type="predicted"/>
<reference evidence="1 2" key="1">
    <citation type="journal article" date="2015" name="Microbiome">
        <title>Genomic resolution of linkages in carbon, nitrogen, and sulfur cycling among widespread estuary sediment bacteria.</title>
        <authorList>
            <person name="Baker B.J."/>
            <person name="Lazar C.S."/>
            <person name="Teske A.P."/>
            <person name="Dick G.J."/>
        </authorList>
    </citation>
    <scope>NUCLEOTIDE SEQUENCE [LARGE SCALE GENOMIC DNA]</scope>
    <source>
        <strain evidence="1">SM23_60</strain>
    </source>
</reference>